<organism evidence="4 5">
    <name type="scientific">Candidatus Roizmanbacteria bacterium RIFCSPLOWO2_01_FULL_41_22</name>
    <dbReference type="NCBI Taxonomy" id="1802067"/>
    <lineage>
        <taxon>Bacteria</taxon>
        <taxon>Candidatus Roizmaniibacteriota</taxon>
    </lineage>
</organism>
<dbReference type="Gene3D" id="3.30.700.10">
    <property type="entry name" value="Glycoprotein, Type 4 Pilin"/>
    <property type="match status" value="1"/>
</dbReference>
<dbReference type="GO" id="GO:0015628">
    <property type="term" value="P:protein secretion by the type II secretion system"/>
    <property type="evidence" value="ECO:0007669"/>
    <property type="project" value="InterPro"/>
</dbReference>
<proteinExistence type="predicted"/>
<dbReference type="SUPFAM" id="SSF54523">
    <property type="entry name" value="Pili subunits"/>
    <property type="match status" value="1"/>
</dbReference>
<dbReference type="Pfam" id="PF08334">
    <property type="entry name" value="T2SSG"/>
    <property type="match status" value="1"/>
</dbReference>
<evidence type="ECO:0000256" key="1">
    <source>
        <dbReference type="ARBA" id="ARBA00022481"/>
    </source>
</evidence>
<name>A0A1F7J9R6_9BACT</name>
<gene>
    <name evidence="4" type="ORF">A2966_01660</name>
</gene>
<dbReference type="STRING" id="1802067.A2966_01660"/>
<dbReference type="Pfam" id="PF07963">
    <property type="entry name" value="N_methyl"/>
    <property type="match status" value="1"/>
</dbReference>
<comment type="caution">
    <text evidence="4">The sequence shown here is derived from an EMBL/GenBank/DDBJ whole genome shotgun (WGS) entry which is preliminary data.</text>
</comment>
<feature type="transmembrane region" description="Helical" evidence="2">
    <location>
        <begin position="12"/>
        <end position="32"/>
    </location>
</feature>
<dbReference type="InterPro" id="IPR000983">
    <property type="entry name" value="Bac_GSPG_pilin"/>
</dbReference>
<dbReference type="AlphaFoldDB" id="A0A1F7J9R6"/>
<keyword evidence="1" id="KW-0488">Methylation</keyword>
<keyword evidence="2" id="KW-0472">Membrane</keyword>
<dbReference type="GO" id="GO:0015627">
    <property type="term" value="C:type II protein secretion system complex"/>
    <property type="evidence" value="ECO:0007669"/>
    <property type="project" value="InterPro"/>
</dbReference>
<dbReference type="InterPro" id="IPR045584">
    <property type="entry name" value="Pilin-like"/>
</dbReference>
<sequence length="164" mass="18260">MHKKGFTLLELIISIVIISLLTAIGSIGYTDIIQNARNAKRKSDLRELQLAIEKYYQDQGAYPDTSGQPICSFDHPTDYIPDLVSDGYIQKLPQDPTVGRKNQSIGICSMAGVTTACYMYTSNGINYKLSAYCTPEGTLDTNDVFYDSIYPGLWSVYTRGAFAW</sequence>
<dbReference type="InterPro" id="IPR012902">
    <property type="entry name" value="N_methyl_site"/>
</dbReference>
<reference evidence="4 5" key="1">
    <citation type="journal article" date="2016" name="Nat. Commun.">
        <title>Thousands of microbial genomes shed light on interconnected biogeochemical processes in an aquifer system.</title>
        <authorList>
            <person name="Anantharaman K."/>
            <person name="Brown C.T."/>
            <person name="Hug L.A."/>
            <person name="Sharon I."/>
            <person name="Castelle C.J."/>
            <person name="Probst A.J."/>
            <person name="Thomas B.C."/>
            <person name="Singh A."/>
            <person name="Wilkins M.J."/>
            <person name="Karaoz U."/>
            <person name="Brodie E.L."/>
            <person name="Williams K.H."/>
            <person name="Hubbard S.S."/>
            <person name="Banfield J.F."/>
        </authorList>
    </citation>
    <scope>NUCLEOTIDE SEQUENCE [LARGE SCALE GENOMIC DNA]</scope>
</reference>
<feature type="domain" description="Type II secretion system protein GspG C-terminal" evidence="3">
    <location>
        <begin position="33"/>
        <end position="96"/>
    </location>
</feature>
<dbReference type="PRINTS" id="PR00813">
    <property type="entry name" value="BCTERIALGSPG"/>
</dbReference>
<keyword evidence="2" id="KW-0812">Transmembrane</keyword>
<dbReference type="EMBL" id="MGAR01000010">
    <property type="protein sequence ID" value="OGK52358.1"/>
    <property type="molecule type" value="Genomic_DNA"/>
</dbReference>
<keyword evidence="2" id="KW-1133">Transmembrane helix</keyword>
<dbReference type="NCBIfam" id="TIGR02532">
    <property type="entry name" value="IV_pilin_GFxxxE"/>
    <property type="match status" value="1"/>
</dbReference>
<dbReference type="InterPro" id="IPR013545">
    <property type="entry name" value="T2SS_protein-GspG_C"/>
</dbReference>
<dbReference type="PROSITE" id="PS00409">
    <property type="entry name" value="PROKAR_NTER_METHYL"/>
    <property type="match status" value="1"/>
</dbReference>
<dbReference type="PANTHER" id="PTHR30093:SF47">
    <property type="entry name" value="TYPE IV PILUS NON-CORE MINOR PILIN PILE"/>
    <property type="match status" value="1"/>
</dbReference>
<evidence type="ECO:0000313" key="5">
    <source>
        <dbReference type="Proteomes" id="UP000176480"/>
    </source>
</evidence>
<dbReference type="PANTHER" id="PTHR30093">
    <property type="entry name" value="GENERAL SECRETION PATHWAY PROTEIN G"/>
    <property type="match status" value="1"/>
</dbReference>
<evidence type="ECO:0000259" key="3">
    <source>
        <dbReference type="Pfam" id="PF08334"/>
    </source>
</evidence>
<protein>
    <recommendedName>
        <fullName evidence="3">Type II secretion system protein GspG C-terminal domain-containing protein</fullName>
    </recommendedName>
</protein>
<accession>A0A1F7J9R6</accession>
<dbReference type="Proteomes" id="UP000176480">
    <property type="component" value="Unassembled WGS sequence"/>
</dbReference>
<evidence type="ECO:0000313" key="4">
    <source>
        <dbReference type="EMBL" id="OGK52358.1"/>
    </source>
</evidence>
<evidence type="ECO:0000256" key="2">
    <source>
        <dbReference type="SAM" id="Phobius"/>
    </source>
</evidence>